<dbReference type="Proteomes" id="UP000320179">
    <property type="component" value="Chromosome"/>
</dbReference>
<dbReference type="InterPro" id="IPR038366">
    <property type="entry name" value="Znf_CppX_C4_sf"/>
</dbReference>
<keyword evidence="1" id="KW-0862">Zinc</keyword>
<feature type="binding site" evidence="1">
    <location>
        <position position="355"/>
    </location>
    <ligand>
        <name>Zn(2+)</name>
        <dbReference type="ChEBI" id="CHEBI:29105"/>
    </ligand>
</feature>
<dbReference type="EMBL" id="CP017174">
    <property type="protein sequence ID" value="QDE69206.1"/>
    <property type="molecule type" value="Genomic_DNA"/>
</dbReference>
<feature type="binding site" evidence="1">
    <location>
        <position position="378"/>
    </location>
    <ligand>
        <name>Zn(2+)</name>
        <dbReference type="ChEBI" id="CHEBI:29105"/>
    </ligand>
</feature>
<dbReference type="Gene3D" id="1.25.40.10">
    <property type="entry name" value="Tetratricopeptide repeat domain"/>
    <property type="match status" value="1"/>
</dbReference>
<evidence type="ECO:0000313" key="5">
    <source>
        <dbReference type="Proteomes" id="UP000320179"/>
    </source>
</evidence>
<evidence type="ECO:0000259" key="3">
    <source>
        <dbReference type="PROSITE" id="PS51902"/>
    </source>
</evidence>
<feature type="region of interest" description="Disordered" evidence="2">
    <location>
        <begin position="1"/>
        <end position="36"/>
    </location>
</feature>
<dbReference type="GO" id="GO:0046983">
    <property type="term" value="F:protein dimerization activity"/>
    <property type="evidence" value="ECO:0007669"/>
    <property type="project" value="UniProtKB-UniRule"/>
</dbReference>
<dbReference type="GO" id="GO:0008270">
    <property type="term" value="F:zinc ion binding"/>
    <property type="evidence" value="ECO:0007669"/>
    <property type="project" value="UniProtKB-UniRule"/>
</dbReference>
<dbReference type="AlphaFoldDB" id="A0AAE6G1I3"/>
<dbReference type="InterPro" id="IPR010603">
    <property type="entry name" value="Znf_CppX_C4"/>
</dbReference>
<dbReference type="SUPFAM" id="SSF52540">
    <property type="entry name" value="P-loop containing nucleoside triphosphate hydrolases"/>
    <property type="match status" value="1"/>
</dbReference>
<dbReference type="Pfam" id="PF06689">
    <property type="entry name" value="zf-C4_ClpX"/>
    <property type="match status" value="1"/>
</dbReference>
<dbReference type="GO" id="GO:0006457">
    <property type="term" value="P:protein folding"/>
    <property type="evidence" value="ECO:0007669"/>
    <property type="project" value="UniProtKB-UniRule"/>
</dbReference>
<feature type="compositionally biased region" description="Basic residues" evidence="2">
    <location>
        <begin position="621"/>
        <end position="631"/>
    </location>
</feature>
<evidence type="ECO:0000313" key="4">
    <source>
        <dbReference type="EMBL" id="QDE69206.1"/>
    </source>
</evidence>
<dbReference type="InterPro" id="IPR027417">
    <property type="entry name" value="P-loop_NTPase"/>
</dbReference>
<organism evidence="4 5">
    <name type="scientific">Myxococcus xanthus</name>
    <dbReference type="NCBI Taxonomy" id="34"/>
    <lineage>
        <taxon>Bacteria</taxon>
        <taxon>Pseudomonadati</taxon>
        <taxon>Myxococcota</taxon>
        <taxon>Myxococcia</taxon>
        <taxon>Myxococcales</taxon>
        <taxon>Cystobacterineae</taxon>
        <taxon>Myxococcaceae</taxon>
        <taxon>Myxococcus</taxon>
    </lineage>
</organism>
<evidence type="ECO:0000256" key="1">
    <source>
        <dbReference type="PROSITE-ProRule" id="PRU01250"/>
    </source>
</evidence>
<dbReference type="InterPro" id="IPR059188">
    <property type="entry name" value="Znf_CLPX-like"/>
</dbReference>
<evidence type="ECO:0000256" key="2">
    <source>
        <dbReference type="SAM" id="MobiDB-lite"/>
    </source>
</evidence>
<dbReference type="GO" id="GO:0051082">
    <property type="term" value="F:unfolded protein binding"/>
    <property type="evidence" value="ECO:0007669"/>
    <property type="project" value="UniProtKB-UniRule"/>
</dbReference>
<feature type="region of interest" description="Disordered" evidence="2">
    <location>
        <begin position="610"/>
        <end position="631"/>
    </location>
</feature>
<feature type="binding site" evidence="1">
    <location>
        <position position="375"/>
    </location>
    <ligand>
        <name>Zn(2+)</name>
        <dbReference type="ChEBI" id="CHEBI:29105"/>
    </ligand>
</feature>
<reference evidence="4 5" key="1">
    <citation type="journal article" date="2019" name="Science">
        <title>Social genes are selection hotspots in kin groups of a soil microbe.</title>
        <authorList>
            <person name="Wielgoss S."/>
            <person name="Wolfensberger R."/>
            <person name="Sun L."/>
            <person name="Fiegna F."/>
            <person name="Velicer G.J."/>
        </authorList>
    </citation>
    <scope>NUCLEOTIDE SEQUENCE [LARGE SCALE GENOMIC DNA]</scope>
    <source>
        <strain evidence="4 5">MC3.5.9c15</strain>
    </source>
</reference>
<dbReference type="Gene3D" id="6.20.220.10">
    <property type="entry name" value="ClpX chaperone, C4-type zinc finger domain"/>
    <property type="match status" value="1"/>
</dbReference>
<feature type="binding site" evidence="1">
    <location>
        <position position="352"/>
    </location>
    <ligand>
        <name>Zn(2+)</name>
        <dbReference type="ChEBI" id="CHEBI:29105"/>
    </ligand>
</feature>
<dbReference type="InterPro" id="IPR011990">
    <property type="entry name" value="TPR-like_helical_dom_sf"/>
</dbReference>
<accession>A0AAE6G1I3</accession>
<comment type="similarity">
    <text evidence="1">Belongs to the ClpX chaperone family.</text>
</comment>
<dbReference type="RefSeq" id="WP_140798742.1">
    <property type="nucleotide sequence ID" value="NZ_CP017173.1"/>
</dbReference>
<proteinExistence type="inferred from homology"/>
<gene>
    <name evidence="4" type="ORF">BHS09_20755</name>
</gene>
<feature type="region of interest" description="Disordered" evidence="2">
    <location>
        <begin position="221"/>
        <end position="311"/>
    </location>
</feature>
<sequence length="631" mass="66658">MRGVVALEPGREAPGGGARVRGPRAGAPSRLGSPRMAENPRELIRAAQSAETQGDVARAVECLQKAAELYRQAGNPSRALQLLRHAQRLDGSRADIADAVNRLEWMPEPVLTWPGSDADDEEALPASGLVRSLESELLPDVVHRQRLIEDALREAALHAGDDAPRDAAQAWVIESEVAEDLQRLEVQIARIAGAVEGAEDSSSPLDATVDVRGGVASRLSWGREAPGRNVPSTSALAPAAVSAERSGRNVPSTSTPPGGESAELPGGRVSSASIPAPELASADSSPDGMSEREHPGDEASTTRLASSRMVGVAEDAPFGEDILTDARPRRRREARLIERGPTRADAALDAWCSFCCRPRTDTGDLVAGPAGAFICKSCLTESQSLLGDVTPVPLPTVSRLERPVTPVLGLVGQGATQALLTQSLGAHARTLLLVGPEGSGKSVWFQQLQREAVGVITTVADLDLTTSSRTLLVEDVDRLDASSHATLRAFLARDSRPAVVLSARGEGTEVRGLSLRGDSHSVPVPTTAALTQSVRGTVPTDILEQVQVLLPLQVPTQSEFVEIARHRLGSREPAVSASEDVLIALAQEASRSPRAGHELHALLNRVPTGTWSLAPTVKPSPPRKARKKRTS</sequence>
<protein>
    <recommendedName>
        <fullName evidence="3">ClpX-type ZB domain-containing protein</fullName>
    </recommendedName>
</protein>
<feature type="domain" description="ClpX-type ZB" evidence="3">
    <location>
        <begin position="338"/>
        <end position="394"/>
    </location>
</feature>
<dbReference type="SMART" id="SM00994">
    <property type="entry name" value="zf-C4_ClpX"/>
    <property type="match status" value="1"/>
</dbReference>
<keyword evidence="1" id="KW-0479">Metal-binding</keyword>
<name>A0AAE6G1I3_MYXXA</name>
<keyword evidence="1" id="KW-0143">Chaperone</keyword>
<dbReference type="PROSITE" id="PS51902">
    <property type="entry name" value="CLPX_ZB"/>
    <property type="match status" value="1"/>
</dbReference>